<evidence type="ECO:0000256" key="1">
    <source>
        <dbReference type="SAM" id="MobiDB-lite"/>
    </source>
</evidence>
<feature type="region of interest" description="Disordered" evidence="1">
    <location>
        <begin position="32"/>
        <end position="94"/>
    </location>
</feature>
<organism evidence="2">
    <name type="scientific">hydrothermal vent metagenome</name>
    <dbReference type="NCBI Taxonomy" id="652676"/>
    <lineage>
        <taxon>unclassified sequences</taxon>
        <taxon>metagenomes</taxon>
        <taxon>ecological metagenomes</taxon>
    </lineage>
</organism>
<dbReference type="GO" id="GO:0006878">
    <property type="term" value="P:intracellular copper ion homeostasis"/>
    <property type="evidence" value="ECO:0007669"/>
    <property type="project" value="InterPro"/>
</dbReference>
<feature type="compositionally biased region" description="Polar residues" evidence="1">
    <location>
        <begin position="78"/>
        <end position="88"/>
    </location>
</feature>
<feature type="compositionally biased region" description="Polar residues" evidence="1">
    <location>
        <begin position="54"/>
        <end position="66"/>
    </location>
</feature>
<gene>
    <name evidence="2" type="ORF">MGWOODY_Tha852</name>
</gene>
<protein>
    <submittedName>
        <fullName evidence="2">Copper resistance protein B</fullName>
    </submittedName>
</protein>
<dbReference type="AlphaFoldDB" id="A0A160TDY5"/>
<accession>A0A160TDY5</accession>
<dbReference type="GO" id="GO:0009279">
    <property type="term" value="C:cell outer membrane"/>
    <property type="evidence" value="ECO:0007669"/>
    <property type="project" value="InterPro"/>
</dbReference>
<evidence type="ECO:0000313" key="2">
    <source>
        <dbReference type="EMBL" id="CUS41334.1"/>
    </source>
</evidence>
<sequence>MKIFNQHSINGFLITLFLSIMLPNMVRASEKDTSVNNARMKMDSNQSKEKEKPQSSMSMKTDSNESMGKEKAPDSMSMKMNSNDNKATGTRDPFANSGGYEYTGMGGWEETDEMTVSKVIFDQLEYRNGNNTKLNRWDMQGWRGTDYEKFWVKFEGRDIKSESGGEFEVQGLYSKAVSAFWDIQYGARYDRAYGSGKNDERYFGVIGVQGLAPYWFEVEPALFVDSNGKISARIVAAYDLLLSQRLILQPRAEINASASDLPELGIGQGVNDFQLDLRLRYEFKREIAPYIGITWQKKYGDSAKYSQQQDSSSEFTEVVLGVRIWF</sequence>
<dbReference type="GO" id="GO:0005507">
    <property type="term" value="F:copper ion binding"/>
    <property type="evidence" value="ECO:0007669"/>
    <property type="project" value="InterPro"/>
</dbReference>
<reference evidence="2" key="1">
    <citation type="submission" date="2015-10" db="EMBL/GenBank/DDBJ databases">
        <authorList>
            <person name="Gilbert D.G."/>
        </authorList>
    </citation>
    <scope>NUCLEOTIDE SEQUENCE</scope>
</reference>
<dbReference type="EMBL" id="CZQC01000038">
    <property type="protein sequence ID" value="CUS41334.1"/>
    <property type="molecule type" value="Genomic_DNA"/>
</dbReference>
<dbReference type="InterPro" id="IPR007939">
    <property type="entry name" value="Cu-R_B_prcur"/>
</dbReference>
<dbReference type="Pfam" id="PF05275">
    <property type="entry name" value="CopB"/>
    <property type="match status" value="1"/>
</dbReference>
<name>A0A160TDY5_9ZZZZ</name>
<proteinExistence type="predicted"/>
<feature type="compositionally biased region" description="Basic and acidic residues" evidence="1">
    <location>
        <begin position="40"/>
        <end position="53"/>
    </location>
</feature>